<dbReference type="PANTHER" id="PTHR19422">
    <property type="entry name" value="GAG RETROVIRAL POLYPROTEIN"/>
    <property type="match status" value="1"/>
</dbReference>
<evidence type="ECO:0000313" key="5">
    <source>
        <dbReference type="EMBL" id="KFU83377.1"/>
    </source>
</evidence>
<dbReference type="InterPro" id="IPR001995">
    <property type="entry name" value="Peptidase_A2_cat"/>
</dbReference>
<keyword evidence="3" id="KW-0378">Hydrolase</keyword>
<dbReference type="PANTHER" id="PTHR19422:SF123">
    <property type="entry name" value="RT1 CLASS I, LOCUS CE15"/>
    <property type="match status" value="1"/>
</dbReference>
<dbReference type="AlphaFoldDB" id="A0A093BG35"/>
<feature type="domain" description="Peptidase A2" evidence="4">
    <location>
        <begin position="145"/>
        <end position="159"/>
    </location>
</feature>
<dbReference type="Pfam" id="PF00692">
    <property type="entry name" value="dUTPase"/>
    <property type="match status" value="1"/>
</dbReference>
<organism evidence="5 6">
    <name type="scientific">Chaetura pelagica</name>
    <name type="common">Chimney swift</name>
    <name type="synonym">Hirundo pelagica</name>
    <dbReference type="NCBI Taxonomy" id="8897"/>
    <lineage>
        <taxon>Eukaryota</taxon>
        <taxon>Metazoa</taxon>
        <taxon>Chordata</taxon>
        <taxon>Craniata</taxon>
        <taxon>Vertebrata</taxon>
        <taxon>Euteleostomi</taxon>
        <taxon>Archelosauria</taxon>
        <taxon>Archosauria</taxon>
        <taxon>Dinosauria</taxon>
        <taxon>Saurischia</taxon>
        <taxon>Theropoda</taxon>
        <taxon>Coelurosauria</taxon>
        <taxon>Aves</taxon>
        <taxon>Neognathae</taxon>
        <taxon>Neoaves</taxon>
        <taxon>Strisores</taxon>
        <taxon>Apodiformes</taxon>
        <taxon>Apodidae</taxon>
        <taxon>Apodinae</taxon>
        <taxon>Chaetura</taxon>
    </lineage>
</organism>
<feature type="non-terminal residue" evidence="5">
    <location>
        <position position="159"/>
    </location>
</feature>
<protein>
    <recommendedName>
        <fullName evidence="4">Peptidase A2 domain-containing protein</fullName>
    </recommendedName>
</protein>
<gene>
    <name evidence="5" type="ORF">M959_05883</name>
</gene>
<reference evidence="5 6" key="2">
    <citation type="journal article" date="2014" name="Science">
        <title>Comparative genomics reveals insights into avian genome evolution and adaptation.</title>
        <authorList>
            <consortium name="Avian Genome Consortium"/>
            <person name="Zhang G."/>
            <person name="Li C."/>
            <person name="Li Q."/>
            <person name="Li B."/>
            <person name="Larkin D.M."/>
            <person name="Lee C."/>
            <person name="Storz J.F."/>
            <person name="Antunes A."/>
            <person name="Greenwold M.J."/>
            <person name="Meredith R.W."/>
            <person name="Odeen A."/>
            <person name="Cui J."/>
            <person name="Zhou Q."/>
            <person name="Xu L."/>
            <person name="Pan H."/>
            <person name="Wang Z."/>
            <person name="Jin L."/>
            <person name="Zhang P."/>
            <person name="Hu H."/>
            <person name="Yang W."/>
            <person name="Hu J."/>
            <person name="Xiao J."/>
            <person name="Yang Z."/>
            <person name="Liu Y."/>
            <person name="Xie Q."/>
            <person name="Yu H."/>
            <person name="Lian J."/>
            <person name="Wen P."/>
            <person name="Zhang F."/>
            <person name="Li H."/>
            <person name="Zeng Y."/>
            <person name="Xiong Z."/>
            <person name="Liu S."/>
            <person name="Zhou L."/>
            <person name="Huang Z."/>
            <person name="An N."/>
            <person name="Wang J."/>
            <person name="Zheng Q."/>
            <person name="Xiong Y."/>
            <person name="Wang G."/>
            <person name="Wang B."/>
            <person name="Wang J."/>
            <person name="Fan Y."/>
            <person name="da Fonseca R.R."/>
            <person name="Alfaro-Nunez A."/>
            <person name="Schubert M."/>
            <person name="Orlando L."/>
            <person name="Mourier T."/>
            <person name="Howard J.T."/>
            <person name="Ganapathy G."/>
            <person name="Pfenning A."/>
            <person name="Whitney O."/>
            <person name="Rivas M.V."/>
            <person name="Hara E."/>
            <person name="Smith J."/>
            <person name="Farre M."/>
            <person name="Narayan J."/>
            <person name="Slavov G."/>
            <person name="Romanov M.N."/>
            <person name="Borges R."/>
            <person name="Machado J.P."/>
            <person name="Khan I."/>
            <person name="Springer M.S."/>
            <person name="Gatesy J."/>
            <person name="Hoffmann F.G."/>
            <person name="Opazo J.C."/>
            <person name="Hastad O."/>
            <person name="Sawyer R.H."/>
            <person name="Kim H."/>
            <person name="Kim K.W."/>
            <person name="Kim H.J."/>
            <person name="Cho S."/>
            <person name="Li N."/>
            <person name="Huang Y."/>
            <person name="Bruford M.W."/>
            <person name="Zhan X."/>
            <person name="Dixon A."/>
            <person name="Bertelsen M.F."/>
            <person name="Derryberry E."/>
            <person name="Warren W."/>
            <person name="Wilson R.K."/>
            <person name="Li S."/>
            <person name="Ray D.A."/>
            <person name="Green R.E."/>
            <person name="O'Brien S.J."/>
            <person name="Griffin D."/>
            <person name="Johnson W.E."/>
            <person name="Haussler D."/>
            <person name="Ryder O.A."/>
            <person name="Willerslev E."/>
            <person name="Graves G.R."/>
            <person name="Alstrom P."/>
            <person name="Fjeldsa J."/>
            <person name="Mindell D.P."/>
            <person name="Edwards S.V."/>
            <person name="Braun E.L."/>
            <person name="Rahbek C."/>
            <person name="Burt D.W."/>
            <person name="Houde P."/>
            <person name="Zhang Y."/>
            <person name="Yang H."/>
            <person name="Wang J."/>
            <person name="Jarvis E.D."/>
            <person name="Gilbert M.T."/>
            <person name="Wang J."/>
        </authorList>
    </citation>
    <scope>NUCLEOTIDE SEQUENCE [LARGE SCALE GENOMIC DNA]</scope>
    <source>
        <strain evidence="5">M959</strain>
    </source>
</reference>
<feature type="non-terminal residue" evidence="5">
    <location>
        <position position="1"/>
    </location>
</feature>
<name>A0A093BG35_CHAPE</name>
<reference evidence="6" key="1">
    <citation type="submission" date="2013-08" db="EMBL/GenBank/DDBJ databases">
        <title>Genome evolution of avian class.</title>
        <authorList>
            <person name="Zhang G."/>
            <person name="Li C."/>
        </authorList>
    </citation>
    <scope>NUCLEOTIDE SEQUENCE [LARGE SCALE GENOMIC DNA]</scope>
</reference>
<dbReference type="InterPro" id="IPR036157">
    <property type="entry name" value="dUTPase-like_sf"/>
</dbReference>
<keyword evidence="2" id="KW-0064">Aspartyl protease</keyword>
<dbReference type="InterPro" id="IPR021109">
    <property type="entry name" value="Peptidase_aspartic_dom_sf"/>
</dbReference>
<dbReference type="CDD" id="cd07557">
    <property type="entry name" value="trimeric_dUTPase"/>
    <property type="match status" value="1"/>
</dbReference>
<dbReference type="EMBL" id="AVOS01050320">
    <property type="protein sequence ID" value="KFU83377.1"/>
    <property type="molecule type" value="Genomic_DNA"/>
</dbReference>
<evidence type="ECO:0000256" key="2">
    <source>
        <dbReference type="ARBA" id="ARBA00022750"/>
    </source>
</evidence>
<dbReference type="Gene3D" id="2.40.70.10">
    <property type="entry name" value="Acid Proteases"/>
    <property type="match status" value="1"/>
</dbReference>
<evidence type="ECO:0000256" key="1">
    <source>
        <dbReference type="ARBA" id="ARBA00022670"/>
    </source>
</evidence>
<keyword evidence="6" id="KW-1185">Reference proteome</keyword>
<dbReference type="InterPro" id="IPR033704">
    <property type="entry name" value="dUTPase_trimeric"/>
</dbReference>
<evidence type="ECO:0000256" key="3">
    <source>
        <dbReference type="ARBA" id="ARBA00022801"/>
    </source>
</evidence>
<dbReference type="InterPro" id="IPR051592">
    <property type="entry name" value="HERV-K_Pro_peptidase_A2"/>
</dbReference>
<comment type="caution">
    <text evidence="5">The sequence shown here is derived from an EMBL/GenBank/DDBJ whole genome shotgun (WGS) entry which is preliminary data.</text>
</comment>
<dbReference type="GO" id="GO:0006508">
    <property type="term" value="P:proteolysis"/>
    <property type="evidence" value="ECO:0007669"/>
    <property type="project" value="UniProtKB-KW"/>
</dbReference>
<dbReference type="SUPFAM" id="SSF51283">
    <property type="entry name" value="dUTPase-like"/>
    <property type="match status" value="1"/>
</dbReference>
<evidence type="ECO:0000259" key="4">
    <source>
        <dbReference type="PROSITE" id="PS50175"/>
    </source>
</evidence>
<dbReference type="GO" id="GO:0004190">
    <property type="term" value="F:aspartic-type endopeptidase activity"/>
    <property type="evidence" value="ECO:0007669"/>
    <property type="project" value="UniProtKB-KW"/>
</dbReference>
<evidence type="ECO:0000313" key="6">
    <source>
        <dbReference type="Proteomes" id="UP000031515"/>
    </source>
</evidence>
<dbReference type="Proteomes" id="UP000031515">
    <property type="component" value="Unassembled WGS sequence"/>
</dbReference>
<proteinExistence type="predicted"/>
<accession>A0A093BG35</accession>
<dbReference type="InterPro" id="IPR029054">
    <property type="entry name" value="dUTPase-like"/>
</dbReference>
<keyword evidence="1" id="KW-0645">Protease</keyword>
<dbReference type="Gene3D" id="2.70.40.10">
    <property type="match status" value="1"/>
</dbReference>
<sequence>GSIGIDLAAAVDVTLITTSPVKIPTGIHGPIIREGSMVGALLLGRSSTGLAGLVVLPGVIDADYTGEIQIVAFTLHPPMTITKGTRIAQLILYEKHPLTPSTRQPSRGNKGFGSTGQQLVNLVQQMQQRPQLTVVLKYKQEQHTVRAMTDTGADVTIFS</sequence>
<dbReference type="PROSITE" id="PS50175">
    <property type="entry name" value="ASP_PROT_RETROV"/>
    <property type="match status" value="1"/>
</dbReference>